<keyword evidence="2" id="KW-1185">Reference proteome</keyword>
<comment type="caution">
    <text evidence="1">The sequence shown here is derived from an EMBL/GenBank/DDBJ whole genome shotgun (WGS) entry which is preliminary data.</text>
</comment>
<accession>A0AA35XG77</accession>
<dbReference type="AlphaFoldDB" id="A0AA35XG77"/>
<organism evidence="1 2">
    <name type="scientific">Geodia barretti</name>
    <name type="common">Barrett's horny sponge</name>
    <dbReference type="NCBI Taxonomy" id="519541"/>
    <lineage>
        <taxon>Eukaryota</taxon>
        <taxon>Metazoa</taxon>
        <taxon>Porifera</taxon>
        <taxon>Demospongiae</taxon>
        <taxon>Heteroscleromorpha</taxon>
        <taxon>Tetractinellida</taxon>
        <taxon>Astrophorina</taxon>
        <taxon>Geodiidae</taxon>
        <taxon>Geodia</taxon>
    </lineage>
</organism>
<name>A0AA35XG77_GEOBA</name>
<protein>
    <recommendedName>
        <fullName evidence="3">PH domain-containing protein</fullName>
    </recommendedName>
</protein>
<evidence type="ECO:0000313" key="1">
    <source>
        <dbReference type="EMBL" id="CAI8050290.1"/>
    </source>
</evidence>
<reference evidence="1" key="1">
    <citation type="submission" date="2023-03" db="EMBL/GenBank/DDBJ databases">
        <authorList>
            <person name="Steffen K."/>
            <person name="Cardenas P."/>
        </authorList>
    </citation>
    <scope>NUCLEOTIDE SEQUENCE</scope>
</reference>
<evidence type="ECO:0008006" key="3">
    <source>
        <dbReference type="Google" id="ProtNLM"/>
    </source>
</evidence>
<sequence>MSSSGETVRLHEQLRAVWKSGSGGAGDGRAAVRGFLRHGARGDNEVAERWFVILGHSFFYTIHCDSPEFSGALLADIFGAVTASADAEKSIEDFFFNSPAESSVVQSHAIHLRATLVSGVEVLLCPETVEEQEMWLDKLQTVGLSVSKTETHALTTGSNAYEMDQFC</sequence>
<evidence type="ECO:0000313" key="2">
    <source>
        <dbReference type="Proteomes" id="UP001174909"/>
    </source>
</evidence>
<gene>
    <name evidence="1" type="ORF">GBAR_LOCUS27632</name>
</gene>
<dbReference type="EMBL" id="CASHTH010003850">
    <property type="protein sequence ID" value="CAI8050290.1"/>
    <property type="molecule type" value="Genomic_DNA"/>
</dbReference>
<proteinExistence type="predicted"/>
<dbReference type="Proteomes" id="UP001174909">
    <property type="component" value="Unassembled WGS sequence"/>
</dbReference>